<accession>A0ACC2CKY0</accession>
<gene>
    <name evidence="1" type="ORF">O6H91_09G005400</name>
</gene>
<comment type="caution">
    <text evidence="1">The sequence shown here is derived from an EMBL/GenBank/DDBJ whole genome shotgun (WGS) entry which is preliminary data.</text>
</comment>
<keyword evidence="2" id="KW-1185">Reference proteome</keyword>
<protein>
    <submittedName>
        <fullName evidence="1">Uncharacterized protein</fullName>
    </submittedName>
</protein>
<evidence type="ECO:0000313" key="2">
    <source>
        <dbReference type="Proteomes" id="UP001162992"/>
    </source>
</evidence>
<name>A0ACC2CKY0_DIPCM</name>
<reference evidence="2" key="1">
    <citation type="journal article" date="2024" name="Proc. Natl. Acad. Sci. U.S.A.">
        <title>Extraordinary preservation of gene collinearity over three hundred million years revealed in homosporous lycophytes.</title>
        <authorList>
            <person name="Li C."/>
            <person name="Wickell D."/>
            <person name="Kuo L.Y."/>
            <person name="Chen X."/>
            <person name="Nie B."/>
            <person name="Liao X."/>
            <person name="Peng D."/>
            <person name="Ji J."/>
            <person name="Jenkins J."/>
            <person name="Williams M."/>
            <person name="Shu S."/>
            <person name="Plott C."/>
            <person name="Barry K."/>
            <person name="Rajasekar S."/>
            <person name="Grimwood J."/>
            <person name="Han X."/>
            <person name="Sun S."/>
            <person name="Hou Z."/>
            <person name="He W."/>
            <person name="Dai G."/>
            <person name="Sun C."/>
            <person name="Schmutz J."/>
            <person name="Leebens-Mack J.H."/>
            <person name="Li F.W."/>
            <person name="Wang L."/>
        </authorList>
    </citation>
    <scope>NUCLEOTIDE SEQUENCE [LARGE SCALE GENOMIC DNA]</scope>
    <source>
        <strain evidence="2">cv. PW_Plant_1</strain>
    </source>
</reference>
<dbReference type="EMBL" id="CM055100">
    <property type="protein sequence ID" value="KAJ7542654.1"/>
    <property type="molecule type" value="Genomic_DNA"/>
</dbReference>
<evidence type="ECO:0000313" key="1">
    <source>
        <dbReference type="EMBL" id="KAJ7542654.1"/>
    </source>
</evidence>
<proteinExistence type="predicted"/>
<sequence length="361" mass="41075">MWFHTNRPFSDLPFFPWIRNCVRHHPLAAFLLLILTPLMLVLLLSSSLTADGEMRGAIPHGGSKPIRLLPTLEYLNGTQIVWQMPAATKAVLFIAHGCYCRATFFWDRHPDCEECIGLPEERVLILDALAKHYAVLAISSKGHCWSEVGDAAKVRSTLEYFIRQRSLQGLPVVALGASSGGYFISTFALQFKFVALVVMIAEGAIKEKDIDRTYPPTLFVHMLKDAKRAYLVQKAMELLSSKGVLTAEVKCPEIPLTPHFFSERIPDFDQKLSESIYTLLRENGFVDQSGFLKENSRAMNWQMSVKKRGVLPEDRSGKLKWEHHIQEELNLAYGYHEMTSLQSDIIFEWFDLHVSKFNASR</sequence>
<dbReference type="Proteomes" id="UP001162992">
    <property type="component" value="Chromosome 9"/>
</dbReference>
<organism evidence="1 2">
    <name type="scientific">Diphasiastrum complanatum</name>
    <name type="common">Issler's clubmoss</name>
    <name type="synonym">Lycopodium complanatum</name>
    <dbReference type="NCBI Taxonomy" id="34168"/>
    <lineage>
        <taxon>Eukaryota</taxon>
        <taxon>Viridiplantae</taxon>
        <taxon>Streptophyta</taxon>
        <taxon>Embryophyta</taxon>
        <taxon>Tracheophyta</taxon>
        <taxon>Lycopodiopsida</taxon>
        <taxon>Lycopodiales</taxon>
        <taxon>Lycopodiaceae</taxon>
        <taxon>Lycopodioideae</taxon>
        <taxon>Diphasiastrum</taxon>
    </lineage>
</organism>